<dbReference type="Proteomes" id="UP000078090">
    <property type="component" value="Unassembled WGS sequence"/>
</dbReference>
<dbReference type="GO" id="GO:0032259">
    <property type="term" value="P:methylation"/>
    <property type="evidence" value="ECO:0007669"/>
    <property type="project" value="UniProtKB-KW"/>
</dbReference>
<dbReference type="EMBL" id="LUUG01000049">
    <property type="protein sequence ID" value="OAI07829.1"/>
    <property type="molecule type" value="Genomic_DNA"/>
</dbReference>
<accession>A0A177MSL3</accession>
<evidence type="ECO:0000313" key="1">
    <source>
        <dbReference type="EMBL" id="OAI07829.1"/>
    </source>
</evidence>
<proteinExistence type="predicted"/>
<keyword evidence="1" id="KW-0808">Transferase</keyword>
<dbReference type="GO" id="GO:0008168">
    <property type="term" value="F:methyltransferase activity"/>
    <property type="evidence" value="ECO:0007669"/>
    <property type="project" value="UniProtKB-KW"/>
</dbReference>
<dbReference type="InterPro" id="IPR029063">
    <property type="entry name" value="SAM-dependent_MTases_sf"/>
</dbReference>
<dbReference type="PIRSF" id="PIRSF031679">
    <property type="entry name" value="Mtase_Alr7345_prd"/>
    <property type="match status" value="1"/>
</dbReference>
<dbReference type="RefSeq" id="WP_064007295.1">
    <property type="nucleotide sequence ID" value="NZ_LUUG01000049.1"/>
</dbReference>
<sequence length="297" mass="32242">MLLTRPLNSLTWNDVAVIRISILVAAIAILSACTPPDENPKTPLTLEAAVAGEWRDPANVARDKWRHPLQTLAFFGVKSQQTVIEITPGYGWYAEILAPLLRESGHYVAAVINPDSAVKDSAKNYYAKQFNALERKFQASPGLYGNPEIRLFDEAKPTFGAPASADVVLTFRNVHNWREADSVALMFKGFFDVLKPGGTLGLVEHRANGDVADDDFSGYIGQNQLIAWAGAAGFVLQASSEVNANPLDSKDHEGGVWSLPPAFSLGSKDRDKYAAIGESDRMTLRFIKPGTALGAVQ</sequence>
<organism evidence="1 2">
    <name type="scientific">Methylomonas methanica</name>
    <dbReference type="NCBI Taxonomy" id="421"/>
    <lineage>
        <taxon>Bacteria</taxon>
        <taxon>Pseudomonadati</taxon>
        <taxon>Pseudomonadota</taxon>
        <taxon>Gammaproteobacteria</taxon>
        <taxon>Methylococcales</taxon>
        <taxon>Methylococcaceae</taxon>
        <taxon>Methylomonas</taxon>
    </lineage>
</organism>
<reference evidence="1 2" key="1">
    <citation type="submission" date="2016-03" db="EMBL/GenBank/DDBJ databases">
        <authorList>
            <person name="Ploux O."/>
        </authorList>
    </citation>
    <scope>NUCLEOTIDE SEQUENCE [LARGE SCALE GENOMIC DNA]</scope>
    <source>
        <strain evidence="1 2">R-45363</strain>
    </source>
</reference>
<gene>
    <name evidence="1" type="ORF">A1332_00080</name>
</gene>
<protein>
    <submittedName>
        <fullName evidence="1">Methyltransferase</fullName>
    </submittedName>
</protein>
<dbReference type="AlphaFoldDB" id="A0A177MSL3"/>
<keyword evidence="1" id="KW-0489">Methyltransferase</keyword>
<dbReference type="PROSITE" id="PS51257">
    <property type="entry name" value="PROKAR_LIPOPROTEIN"/>
    <property type="match status" value="1"/>
</dbReference>
<name>A0A177MSL3_METMH</name>
<evidence type="ECO:0000313" key="2">
    <source>
        <dbReference type="Proteomes" id="UP000078090"/>
    </source>
</evidence>
<dbReference type="Gene3D" id="3.40.50.150">
    <property type="entry name" value="Vaccinia Virus protein VP39"/>
    <property type="match status" value="1"/>
</dbReference>
<dbReference type="InterPro" id="IPR016980">
    <property type="entry name" value="S-AdoMet-dep_MeTrfase_Alr7345"/>
</dbReference>
<dbReference type="SUPFAM" id="SSF53335">
    <property type="entry name" value="S-adenosyl-L-methionine-dependent methyltransferases"/>
    <property type="match status" value="1"/>
</dbReference>
<comment type="caution">
    <text evidence="1">The sequence shown here is derived from an EMBL/GenBank/DDBJ whole genome shotgun (WGS) entry which is preliminary data.</text>
</comment>